<organism evidence="4 5">
    <name type="scientific">Chiloscyllium punctatum</name>
    <name type="common">Brownbanded bambooshark</name>
    <name type="synonym">Hemiscyllium punctatum</name>
    <dbReference type="NCBI Taxonomy" id="137246"/>
    <lineage>
        <taxon>Eukaryota</taxon>
        <taxon>Metazoa</taxon>
        <taxon>Chordata</taxon>
        <taxon>Craniata</taxon>
        <taxon>Vertebrata</taxon>
        <taxon>Chondrichthyes</taxon>
        <taxon>Elasmobranchii</taxon>
        <taxon>Galeomorphii</taxon>
        <taxon>Galeoidea</taxon>
        <taxon>Orectolobiformes</taxon>
        <taxon>Hemiscylliidae</taxon>
        <taxon>Chiloscyllium</taxon>
    </lineage>
</organism>
<dbReference type="PANTHER" id="PTHR10996">
    <property type="entry name" value="2-HYDROXYACID DEHYDROGENASE-RELATED"/>
    <property type="match status" value="1"/>
</dbReference>
<reference evidence="4 5" key="1">
    <citation type="journal article" date="2018" name="Nat. Ecol. Evol.">
        <title>Shark genomes provide insights into elasmobranch evolution and the origin of vertebrates.</title>
        <authorList>
            <person name="Hara Y"/>
            <person name="Yamaguchi K"/>
            <person name="Onimaru K"/>
            <person name="Kadota M"/>
            <person name="Koyanagi M"/>
            <person name="Keeley SD"/>
            <person name="Tatsumi K"/>
            <person name="Tanaka K"/>
            <person name="Motone F"/>
            <person name="Kageyama Y"/>
            <person name="Nozu R"/>
            <person name="Adachi N"/>
            <person name="Nishimura O"/>
            <person name="Nakagawa R"/>
            <person name="Tanegashima C"/>
            <person name="Kiyatake I"/>
            <person name="Matsumoto R"/>
            <person name="Murakumo K"/>
            <person name="Nishida K"/>
            <person name="Terakita A"/>
            <person name="Kuratani S"/>
            <person name="Sato K"/>
            <person name="Hyodo S Kuraku.S."/>
        </authorList>
    </citation>
    <scope>NUCLEOTIDE SEQUENCE [LARGE SCALE GENOMIC DNA]</scope>
</reference>
<dbReference type="EMBL" id="BEZZ01035015">
    <property type="protein sequence ID" value="GCC40038.1"/>
    <property type="molecule type" value="Genomic_DNA"/>
</dbReference>
<dbReference type="InterPro" id="IPR050223">
    <property type="entry name" value="D-isomer_2-hydroxyacid_DH"/>
</dbReference>
<feature type="domain" description="D-isomer specific 2-hydroxyacid dehydrogenase catalytic" evidence="3">
    <location>
        <begin position="18"/>
        <end position="112"/>
    </location>
</feature>
<dbReference type="OMA" id="HETEGIP"/>
<dbReference type="Gene3D" id="3.40.50.720">
    <property type="entry name" value="NAD(P)-binding Rossmann-like Domain"/>
    <property type="match status" value="1"/>
</dbReference>
<dbReference type="OrthoDB" id="298012at2759"/>
<evidence type="ECO:0000313" key="4">
    <source>
        <dbReference type="EMBL" id="GCC40038.1"/>
    </source>
</evidence>
<accession>A0A401TBK4</accession>
<proteinExistence type="inferred from homology"/>
<comment type="caution">
    <text evidence="4">The sequence shown here is derived from an EMBL/GenBank/DDBJ whole genome shotgun (WGS) entry which is preliminary data.</text>
</comment>
<dbReference type="AlphaFoldDB" id="A0A401TBK4"/>
<dbReference type="GO" id="GO:0016618">
    <property type="term" value="F:hydroxypyruvate reductase [NAD(P)H] activity"/>
    <property type="evidence" value="ECO:0007669"/>
    <property type="project" value="TreeGrafter"/>
</dbReference>
<dbReference type="GO" id="GO:0051287">
    <property type="term" value="F:NAD binding"/>
    <property type="evidence" value="ECO:0007669"/>
    <property type="project" value="InterPro"/>
</dbReference>
<evidence type="ECO:0000313" key="5">
    <source>
        <dbReference type="Proteomes" id="UP000287033"/>
    </source>
</evidence>
<dbReference type="STRING" id="137246.A0A401TBK4"/>
<dbReference type="GO" id="GO:0030267">
    <property type="term" value="F:glyoxylate reductase (NADPH) activity"/>
    <property type="evidence" value="ECO:0007669"/>
    <property type="project" value="TreeGrafter"/>
</dbReference>
<gene>
    <name evidence="4" type="ORF">chiPu_0024218</name>
</gene>
<name>A0A401TBK4_CHIPU</name>
<dbReference type="Pfam" id="PF00389">
    <property type="entry name" value="2-Hacid_dh"/>
    <property type="match status" value="1"/>
</dbReference>
<evidence type="ECO:0000256" key="1">
    <source>
        <dbReference type="ARBA" id="ARBA00005854"/>
    </source>
</evidence>
<comment type="similarity">
    <text evidence="1">Belongs to the D-isomer specific 2-hydroxyacid dehydrogenase family.</text>
</comment>
<sequence>MNNQPHVLAYALHETEGIPERFAELIKKHFNIIYYEEFLKNEKELAEKIQFIFGWKHYPKIDEKLLKSLPHLKAIINYGVGVDHLDLPMINSFGVKVANTPHVVDNATAEMGMALMLASARNILEGKM</sequence>
<dbReference type="GO" id="GO:0005829">
    <property type="term" value="C:cytosol"/>
    <property type="evidence" value="ECO:0007669"/>
    <property type="project" value="TreeGrafter"/>
</dbReference>
<evidence type="ECO:0000256" key="2">
    <source>
        <dbReference type="ARBA" id="ARBA00023002"/>
    </source>
</evidence>
<dbReference type="PANTHER" id="PTHR10996:SF257">
    <property type="entry name" value="GLYOXYLATE REDUCTASE 1"/>
    <property type="match status" value="1"/>
</dbReference>
<keyword evidence="5" id="KW-1185">Reference proteome</keyword>
<keyword evidence="2" id="KW-0560">Oxidoreductase</keyword>
<protein>
    <recommendedName>
        <fullName evidence="3">D-isomer specific 2-hydroxyacid dehydrogenase catalytic domain-containing protein</fullName>
    </recommendedName>
</protein>
<dbReference type="InterPro" id="IPR006139">
    <property type="entry name" value="D-isomer_2_OHA_DH_cat_dom"/>
</dbReference>
<evidence type="ECO:0000259" key="3">
    <source>
        <dbReference type="Pfam" id="PF00389"/>
    </source>
</evidence>
<dbReference type="SUPFAM" id="SSF52283">
    <property type="entry name" value="Formate/glycerate dehydrogenase catalytic domain-like"/>
    <property type="match status" value="1"/>
</dbReference>
<dbReference type="Proteomes" id="UP000287033">
    <property type="component" value="Unassembled WGS sequence"/>
</dbReference>